<dbReference type="Proteomes" id="UP001148614">
    <property type="component" value="Unassembled WGS sequence"/>
</dbReference>
<feature type="region of interest" description="Disordered" evidence="1">
    <location>
        <begin position="437"/>
        <end position="468"/>
    </location>
</feature>
<reference evidence="2" key="1">
    <citation type="submission" date="2022-07" db="EMBL/GenBank/DDBJ databases">
        <title>Genome Sequence of Xylaria arbuscula.</title>
        <authorList>
            <person name="Buettner E."/>
        </authorList>
    </citation>
    <scope>NUCLEOTIDE SEQUENCE</scope>
    <source>
        <strain evidence="2">VT107</strain>
    </source>
</reference>
<feature type="region of interest" description="Disordered" evidence="1">
    <location>
        <begin position="1010"/>
        <end position="1039"/>
    </location>
</feature>
<organism evidence="2 3">
    <name type="scientific">Xylaria arbuscula</name>
    <dbReference type="NCBI Taxonomy" id="114810"/>
    <lineage>
        <taxon>Eukaryota</taxon>
        <taxon>Fungi</taxon>
        <taxon>Dikarya</taxon>
        <taxon>Ascomycota</taxon>
        <taxon>Pezizomycotina</taxon>
        <taxon>Sordariomycetes</taxon>
        <taxon>Xylariomycetidae</taxon>
        <taxon>Xylariales</taxon>
        <taxon>Xylariaceae</taxon>
        <taxon>Xylaria</taxon>
    </lineage>
</organism>
<accession>A0A9W8NFQ8</accession>
<dbReference type="EMBL" id="JANPWZ010000699">
    <property type="protein sequence ID" value="KAJ3573223.1"/>
    <property type="molecule type" value="Genomic_DNA"/>
</dbReference>
<feature type="compositionally biased region" description="Polar residues" evidence="1">
    <location>
        <begin position="294"/>
        <end position="305"/>
    </location>
</feature>
<feature type="compositionally biased region" description="Polar residues" evidence="1">
    <location>
        <begin position="1011"/>
        <end position="1035"/>
    </location>
</feature>
<feature type="compositionally biased region" description="Low complexity" evidence="1">
    <location>
        <begin position="172"/>
        <end position="183"/>
    </location>
</feature>
<gene>
    <name evidence="2" type="ORF">NPX13_g4778</name>
</gene>
<keyword evidence="3" id="KW-1185">Reference proteome</keyword>
<dbReference type="AlphaFoldDB" id="A0A9W8NFQ8"/>
<proteinExistence type="predicted"/>
<name>A0A9W8NFQ8_9PEZI</name>
<evidence type="ECO:0000313" key="2">
    <source>
        <dbReference type="EMBL" id="KAJ3573223.1"/>
    </source>
</evidence>
<feature type="region of interest" description="Disordered" evidence="1">
    <location>
        <begin position="130"/>
        <end position="209"/>
    </location>
</feature>
<feature type="compositionally biased region" description="Basic residues" evidence="1">
    <location>
        <begin position="1"/>
        <end position="11"/>
    </location>
</feature>
<evidence type="ECO:0000313" key="3">
    <source>
        <dbReference type="Proteomes" id="UP001148614"/>
    </source>
</evidence>
<feature type="compositionally biased region" description="Polar residues" evidence="1">
    <location>
        <begin position="132"/>
        <end position="159"/>
    </location>
</feature>
<feature type="compositionally biased region" description="Polar residues" evidence="1">
    <location>
        <begin position="437"/>
        <end position="467"/>
    </location>
</feature>
<feature type="region of interest" description="Disordered" evidence="1">
    <location>
        <begin position="1"/>
        <end position="38"/>
    </location>
</feature>
<comment type="caution">
    <text evidence="2">The sequence shown here is derived from an EMBL/GenBank/DDBJ whole genome shotgun (WGS) entry which is preliminary data.</text>
</comment>
<feature type="region of interest" description="Disordered" evidence="1">
    <location>
        <begin position="266"/>
        <end position="323"/>
    </location>
</feature>
<dbReference type="VEuPathDB" id="FungiDB:F4678DRAFT_484354"/>
<feature type="region of interest" description="Disordered" evidence="1">
    <location>
        <begin position="932"/>
        <end position="961"/>
    </location>
</feature>
<feature type="compositionally biased region" description="Basic and acidic residues" evidence="1">
    <location>
        <begin position="846"/>
        <end position="858"/>
    </location>
</feature>
<feature type="region of interest" description="Disordered" evidence="1">
    <location>
        <begin position="814"/>
        <end position="883"/>
    </location>
</feature>
<feature type="compositionally biased region" description="Polar residues" evidence="1">
    <location>
        <begin position="12"/>
        <end position="21"/>
    </location>
</feature>
<sequence>MEQHRFPRRSASHGTLRSGYSSHGGPAPGPLPFRPLHKPLRSVNENSVLLHSPGALESMLKTTTETGDIGIFTIRPVPPSPLIPRDTISEIGRPHSKPHRTVDILHRQNQAMRPPSHRDTTSEVFSVYGTDSLKSGTSNLSPNSTEDAGQRSYSMTTCGSRHLSHHRSTNTLQSQASGGSQLQRPRSPFPYPTRLKRPGVRPASPAVTESGQIDYSRMVEIDRISYVGTRPFVQRAIANFHRQRTVHSHFKQVCSPMARVPHPLGLRADVNRSTPSLAPPGPPPNFRGPPRPSSIRTHSPASMASWNPPYHERLDSTSTRTSSLTSVTNMYRRAPPTFRTGQSYPTRPPPRYYDYTEDFEDKDTRLTPLAETFAPLRPQLGRYPRSTMFRDDDDHLATRHLAAVFGEEDSAFFNCESQIVGEQELLPVLTAIPSRSQSRAESLAGSNSRRPESVKSQNDTVELNASENCHRNARSSDIDLLPSQIGRESIDTFNPSLDLESRDLPPSYKCVTYHANTTPKTQKKSPARQVHVLGGRAPTIRSEQGVILRDDTQYEKIDRRTPDSYHLHAEPGADGLMSLSPLAGPLEDRSNSNYDNQATAEAFVSEEPQATQLSPNRAGILVPKVALASQESGGLTCASKVDAVTGSEETPEEECFIKTENNGLETGYPKQFRRHRRNHAALRISTTGLPREDNEGHPHITPTCSTVPLVSPKPISPARQLKVKNSIPRLMKALPPLPSALGYDLSSSTTDFVDEEEFADILVPFSFAGTGELLQIEPPQPPNPMHVMRNRVTLNPQRDTPKFKLRIKTSSSSEALNPFNYGGQSSAINGHPHRGRLSDAGTNDEPTDKFGRNFDGQKLKVRSPRRRSGLGSSEYSTVRRNPRVGTSRVVTEIMRGKPQDLFGGPFKSETILFHKHRKPLSSLVYSQAVATFNSPNSTSPERRPDSISYRVPSDTSTSSKELPAIGRDKLISSIRSRGLAKRLSNLRVLLSSSTPSTRRVRGPDSWRTRKITTNVSGSSDGDMTKSVTTTESMGTEDSPLRFTRRTRARLYRWFRGARTAIRKCARVKHNHKGTGRGEDSMTHV</sequence>
<feature type="compositionally biased region" description="Basic residues" evidence="1">
    <location>
        <begin position="859"/>
        <end position="868"/>
    </location>
</feature>
<feature type="compositionally biased region" description="Pro residues" evidence="1">
    <location>
        <begin position="277"/>
        <end position="292"/>
    </location>
</feature>
<protein>
    <submittedName>
        <fullName evidence="2">Uncharacterized protein</fullName>
    </submittedName>
</protein>
<evidence type="ECO:0000256" key="1">
    <source>
        <dbReference type="SAM" id="MobiDB-lite"/>
    </source>
</evidence>